<dbReference type="RefSeq" id="WP_090058590.1">
    <property type="nucleotide sequence ID" value="NZ_FORH01000001.1"/>
</dbReference>
<dbReference type="Proteomes" id="UP000199630">
    <property type="component" value="Unassembled WGS sequence"/>
</dbReference>
<sequence length="263" mass="29478">MSKRALMIGNSHVGAYMRALQQSDQDLGIDLECVAAHGDRLQAYTIEDGLFCGNFDDPDGKAARAGRKERARLADFDAILVTGMRFSIFHVTQVFRDLGVVAMDSARDHETAARNGMTLISEALLRRIIVDRLSNALAMDVVRDLRQATDLPIWVMCQPRPTRQVLVKGTRFGTFCSALERGSGAFISETYERLAHETCARVGAHYMAQPPETIDEDLFTDTRFMVGTLRPPFWQKNGRKVDFRHANARYGERMLTHLAAKLA</sequence>
<gene>
    <name evidence="1" type="ORF">SAMN04487991_1085</name>
</gene>
<evidence type="ECO:0000313" key="1">
    <source>
        <dbReference type="EMBL" id="SFI85931.1"/>
    </source>
</evidence>
<dbReference type="AlphaFoldDB" id="A0A1I3LMI2"/>
<evidence type="ECO:0000313" key="2">
    <source>
        <dbReference type="Proteomes" id="UP000199630"/>
    </source>
</evidence>
<dbReference type="EMBL" id="FORH01000001">
    <property type="protein sequence ID" value="SFI85931.1"/>
    <property type="molecule type" value="Genomic_DNA"/>
</dbReference>
<accession>A0A1I3LMI2</accession>
<proteinExistence type="predicted"/>
<keyword evidence="2" id="KW-1185">Reference proteome</keyword>
<protein>
    <submittedName>
        <fullName evidence="1">Uncharacterized protein</fullName>
    </submittedName>
</protein>
<dbReference type="STRING" id="588602.SAMN04487991_1085"/>
<organism evidence="1 2">
    <name type="scientific">Celeribacter neptunius</name>
    <dbReference type="NCBI Taxonomy" id="588602"/>
    <lineage>
        <taxon>Bacteria</taxon>
        <taxon>Pseudomonadati</taxon>
        <taxon>Pseudomonadota</taxon>
        <taxon>Alphaproteobacteria</taxon>
        <taxon>Rhodobacterales</taxon>
        <taxon>Roseobacteraceae</taxon>
        <taxon>Celeribacter</taxon>
    </lineage>
</organism>
<reference evidence="2" key="1">
    <citation type="submission" date="2016-10" db="EMBL/GenBank/DDBJ databases">
        <authorList>
            <person name="Varghese N."/>
            <person name="Submissions S."/>
        </authorList>
    </citation>
    <scope>NUCLEOTIDE SEQUENCE [LARGE SCALE GENOMIC DNA]</scope>
    <source>
        <strain evidence="2">DSM 26471</strain>
    </source>
</reference>
<dbReference type="OrthoDB" id="6174477at2"/>
<name>A0A1I3LMI2_9RHOB</name>